<name>A0A2T8HJP4_9SPHI</name>
<comment type="caution">
    <text evidence="2">The sequence shown here is derived from an EMBL/GenBank/DDBJ whole genome shotgun (WGS) entry which is preliminary data.</text>
</comment>
<evidence type="ECO:0000313" key="2">
    <source>
        <dbReference type="EMBL" id="PVH25661.1"/>
    </source>
</evidence>
<dbReference type="Pfam" id="PF14905">
    <property type="entry name" value="OMP_b-brl_3"/>
    <property type="match status" value="1"/>
</dbReference>
<feature type="domain" description="Outer membrane protein beta-barrel" evidence="1">
    <location>
        <begin position="444"/>
        <end position="747"/>
    </location>
</feature>
<dbReference type="AlphaFoldDB" id="A0A2T8HJP4"/>
<dbReference type="InterPro" id="IPR041700">
    <property type="entry name" value="OMP_b-brl_3"/>
</dbReference>
<dbReference type="Proteomes" id="UP000245627">
    <property type="component" value="Unassembled WGS sequence"/>
</dbReference>
<keyword evidence="3" id="KW-1185">Reference proteome</keyword>
<accession>A0A2T8HJP4</accession>
<reference evidence="2 3" key="1">
    <citation type="submission" date="2018-04" db="EMBL/GenBank/DDBJ databases">
        <title>Sphingobacterium cortibacter sp. nov.</title>
        <authorList>
            <person name="Li Y."/>
        </authorList>
    </citation>
    <scope>NUCLEOTIDE SEQUENCE [LARGE SCALE GENOMIC DNA]</scope>
    <source>
        <strain evidence="2 3">2c-3</strain>
    </source>
</reference>
<sequence>MKFTLLIFYFTLLYECVYAQRVELRLIDSISHMPLEGVHIAIYSRLLQSNLINLATDSHGKVLVQLPRPGIIDSVVIESYPYQRIAKYNLNIVNDTVVLFYIQHGSINLEEIQVGFRGRARLVNNKIIYHPHSSAFNKTRSVSELMPMIPNIAVRNGRYFFRNDDNFVILIDGMGENKSKEEQLNILRNMPVDAIHKVEIIDNPSARYRDGTAAVINFLTKKDIAYTSLRGSASSQIFHGGNSKDIPKSFNVSADSRFRLGGNNLHFIARVGDNRSLTEVKTDQSYLVNYLQQKELMTKNDKNSHLSFIWDRKFSENFTTQINTSYTFSDSFNRGQSEVYAQQLDRESSFFTSNSEQLRNSRFTLTPQFKYSFNNDKGTILYMNPMYASLTFLENNMYANLNDDVAPIMNSSLLEMKTDVYFFDVLVDNLINNKLLQSGLGYKYNSLQNEQKQGGDFSYKEWQQTVFLTNAIKVKKATINADIRMEHLNYTSTSQDTSATYTLNLFYPKINVIYPFADQKNITVGYERQVLRLSSIALNPQTRFTGFQRGITGNVDLQPRLTDHYFARMYLNGHSVSINYKRHRNQRIFIPINEVNPFISEQTTYNYFRQYYISYNKSLTLARVWEINSGLYYYINDMRTNDFNFINTSGDNLMVDVSNDLTFGKNKLNLNLSYMSSNYFAYGEMKPVLYNSMNYSRLFFGDNLGVSFFINDFLGVTKENSYNYHPFISSSAEQITNQRSISLQLSYRIPAGKKSKANNYKTDRRDEIRL</sequence>
<proteinExistence type="predicted"/>
<dbReference type="SUPFAM" id="SSF56935">
    <property type="entry name" value="Porins"/>
    <property type="match status" value="1"/>
</dbReference>
<gene>
    <name evidence="2" type="ORF">DC487_06880</name>
</gene>
<dbReference type="OrthoDB" id="603275at2"/>
<evidence type="ECO:0000313" key="3">
    <source>
        <dbReference type="Proteomes" id="UP000245627"/>
    </source>
</evidence>
<evidence type="ECO:0000259" key="1">
    <source>
        <dbReference type="Pfam" id="PF14905"/>
    </source>
</evidence>
<dbReference type="EMBL" id="QDKG01000002">
    <property type="protein sequence ID" value="PVH25661.1"/>
    <property type="molecule type" value="Genomic_DNA"/>
</dbReference>
<organism evidence="2 3">
    <name type="scientific">Sphingobacterium corticibacter</name>
    <dbReference type="NCBI Taxonomy" id="2171749"/>
    <lineage>
        <taxon>Bacteria</taxon>
        <taxon>Pseudomonadati</taxon>
        <taxon>Bacteroidota</taxon>
        <taxon>Sphingobacteriia</taxon>
        <taxon>Sphingobacteriales</taxon>
        <taxon>Sphingobacteriaceae</taxon>
        <taxon>Sphingobacterium</taxon>
    </lineage>
</organism>
<protein>
    <recommendedName>
        <fullName evidence="1">Outer membrane protein beta-barrel domain-containing protein</fullName>
    </recommendedName>
</protein>